<organism evidence="7 8">
    <name type="scientific">Saxophila tyrrhenica</name>
    <dbReference type="NCBI Taxonomy" id="1690608"/>
    <lineage>
        <taxon>Eukaryota</taxon>
        <taxon>Fungi</taxon>
        <taxon>Dikarya</taxon>
        <taxon>Ascomycota</taxon>
        <taxon>Pezizomycotina</taxon>
        <taxon>Dothideomycetes</taxon>
        <taxon>Dothideomycetidae</taxon>
        <taxon>Mycosphaerellales</taxon>
        <taxon>Extremaceae</taxon>
        <taxon>Saxophila</taxon>
    </lineage>
</organism>
<feature type="transmembrane region" description="Helical" evidence="6">
    <location>
        <begin position="7"/>
        <end position="25"/>
    </location>
</feature>
<name>A0AAV9PJK7_9PEZI</name>
<proteinExistence type="inferred from homology"/>
<dbReference type="GeneID" id="89923897"/>
<evidence type="ECO:0000256" key="2">
    <source>
        <dbReference type="ARBA" id="ARBA00022692"/>
    </source>
</evidence>
<reference evidence="7 8" key="1">
    <citation type="submission" date="2023-08" db="EMBL/GenBank/DDBJ databases">
        <title>Black Yeasts Isolated from many extreme environments.</title>
        <authorList>
            <person name="Coleine C."/>
            <person name="Stajich J.E."/>
            <person name="Selbmann L."/>
        </authorList>
    </citation>
    <scope>NUCLEOTIDE SEQUENCE [LARGE SCALE GENOMIC DNA]</scope>
    <source>
        <strain evidence="7 8">CCFEE 5935</strain>
    </source>
</reference>
<evidence type="ECO:0000256" key="5">
    <source>
        <dbReference type="ARBA" id="ARBA00034313"/>
    </source>
</evidence>
<comment type="caution">
    <text evidence="7">The sequence shown here is derived from an EMBL/GenBank/DDBJ whole genome shotgun (WGS) entry which is preliminary data.</text>
</comment>
<evidence type="ECO:0000313" key="7">
    <source>
        <dbReference type="EMBL" id="KAK5173869.1"/>
    </source>
</evidence>
<evidence type="ECO:0000313" key="8">
    <source>
        <dbReference type="Proteomes" id="UP001337655"/>
    </source>
</evidence>
<dbReference type="PANTHER" id="PTHR35042:SF1">
    <property type="entry name" value="DUF1772-DOMAIN-CONTAINING PROTEIN"/>
    <property type="match status" value="1"/>
</dbReference>
<gene>
    <name evidence="7" type="ORF">LTR77_002550</name>
</gene>
<dbReference type="InterPro" id="IPR013901">
    <property type="entry name" value="Anthrone_oxy"/>
</dbReference>
<dbReference type="AlphaFoldDB" id="A0AAV9PJK7"/>
<keyword evidence="3 6" id="KW-1133">Transmembrane helix</keyword>
<accession>A0AAV9PJK7</accession>
<sequence>MFDSDKALGPLLVALSSGIFSFLAWKLPRNSGSYQVGFRSGYEQNLSPAAKLYIGAAALLLMNVPYSLFCLEPINQKLEAKATEFEEVVYSKADEAEMKREDTTHYLVDRWAVVNLGRSVLSGAAAVLATLAAFTPPTLTDRYGRNFSTL</sequence>
<comment type="similarity">
    <text evidence="5">Belongs to the anthrone oxygenase family.</text>
</comment>
<keyword evidence="8" id="KW-1185">Reference proteome</keyword>
<dbReference type="RefSeq" id="XP_064662564.1">
    <property type="nucleotide sequence ID" value="XM_064799809.1"/>
</dbReference>
<evidence type="ECO:0000256" key="4">
    <source>
        <dbReference type="ARBA" id="ARBA00023136"/>
    </source>
</evidence>
<evidence type="ECO:0000256" key="1">
    <source>
        <dbReference type="ARBA" id="ARBA00004141"/>
    </source>
</evidence>
<keyword evidence="2 6" id="KW-0812">Transmembrane</keyword>
<evidence type="ECO:0000256" key="6">
    <source>
        <dbReference type="SAM" id="Phobius"/>
    </source>
</evidence>
<dbReference type="PANTHER" id="PTHR35042">
    <property type="entry name" value="ANTHRONE OXYGENASE ENCC"/>
    <property type="match status" value="1"/>
</dbReference>
<feature type="transmembrane region" description="Helical" evidence="6">
    <location>
        <begin position="52"/>
        <end position="71"/>
    </location>
</feature>
<evidence type="ECO:0000256" key="3">
    <source>
        <dbReference type="ARBA" id="ARBA00022989"/>
    </source>
</evidence>
<dbReference type="GO" id="GO:0016020">
    <property type="term" value="C:membrane"/>
    <property type="evidence" value="ECO:0007669"/>
    <property type="project" value="UniProtKB-SubCell"/>
</dbReference>
<dbReference type="Pfam" id="PF08592">
    <property type="entry name" value="Anthrone_oxy"/>
    <property type="match status" value="1"/>
</dbReference>
<dbReference type="EMBL" id="JAVRRT010000003">
    <property type="protein sequence ID" value="KAK5173869.1"/>
    <property type="molecule type" value="Genomic_DNA"/>
</dbReference>
<comment type="subcellular location">
    <subcellularLocation>
        <location evidence="1">Membrane</location>
        <topology evidence="1">Multi-pass membrane protein</topology>
    </subcellularLocation>
</comment>
<keyword evidence="4 6" id="KW-0472">Membrane</keyword>
<dbReference type="Proteomes" id="UP001337655">
    <property type="component" value="Unassembled WGS sequence"/>
</dbReference>
<protein>
    <submittedName>
        <fullName evidence="7">Uncharacterized protein</fullName>
    </submittedName>
</protein>